<evidence type="ECO:0000256" key="1">
    <source>
        <dbReference type="SAM" id="MobiDB-lite"/>
    </source>
</evidence>
<dbReference type="InParanoid" id="A0A0C3FH58"/>
<dbReference type="EMBL" id="KN832990">
    <property type="protein sequence ID" value="KIM83690.1"/>
    <property type="molecule type" value="Genomic_DNA"/>
</dbReference>
<reference evidence="2 3" key="1">
    <citation type="submission" date="2014-04" db="EMBL/GenBank/DDBJ databases">
        <authorList>
            <consortium name="DOE Joint Genome Institute"/>
            <person name="Kuo A."/>
            <person name="Tarkka M."/>
            <person name="Buscot F."/>
            <person name="Kohler A."/>
            <person name="Nagy L.G."/>
            <person name="Floudas D."/>
            <person name="Copeland A."/>
            <person name="Barry K.W."/>
            <person name="Cichocki N."/>
            <person name="Veneault-Fourrey C."/>
            <person name="LaButti K."/>
            <person name="Lindquist E.A."/>
            <person name="Lipzen A."/>
            <person name="Lundell T."/>
            <person name="Morin E."/>
            <person name="Murat C."/>
            <person name="Sun H."/>
            <person name="Tunlid A."/>
            <person name="Henrissat B."/>
            <person name="Grigoriev I.V."/>
            <person name="Hibbett D.S."/>
            <person name="Martin F."/>
            <person name="Nordberg H.P."/>
            <person name="Cantor M.N."/>
            <person name="Hua S.X."/>
        </authorList>
    </citation>
    <scope>NUCLEOTIDE SEQUENCE [LARGE SCALE GENOMIC DNA]</scope>
    <source>
        <strain evidence="2 3">F 1598</strain>
    </source>
</reference>
<dbReference type="Proteomes" id="UP000054166">
    <property type="component" value="Unassembled WGS sequence"/>
</dbReference>
<dbReference type="AlphaFoldDB" id="A0A0C3FH58"/>
<accession>A0A0C3FH58</accession>
<feature type="compositionally biased region" description="Low complexity" evidence="1">
    <location>
        <begin position="10"/>
        <end position="20"/>
    </location>
</feature>
<protein>
    <submittedName>
        <fullName evidence="2">Uncharacterized protein</fullName>
    </submittedName>
</protein>
<proteinExistence type="predicted"/>
<evidence type="ECO:0000313" key="2">
    <source>
        <dbReference type="EMBL" id="KIM83690.1"/>
    </source>
</evidence>
<sequence length="152" mass="16561">MPGSILHNGTITKTGTHTVTRSSHRCDKLTEKNSVNRSIDSRISKCSDDQSWLSTCGLRRRQSAFSWSSLSSLFIPSDIKSEIGEKHDTNCLTRALPTRSLPRPGLPSIGKKFNVSCTVPGLELPHAHSAQCRSKSRTGLIGLTRGVIAFAD</sequence>
<organism evidence="2 3">
    <name type="scientific">Piloderma croceum (strain F 1598)</name>
    <dbReference type="NCBI Taxonomy" id="765440"/>
    <lineage>
        <taxon>Eukaryota</taxon>
        <taxon>Fungi</taxon>
        <taxon>Dikarya</taxon>
        <taxon>Basidiomycota</taxon>
        <taxon>Agaricomycotina</taxon>
        <taxon>Agaricomycetes</taxon>
        <taxon>Agaricomycetidae</taxon>
        <taxon>Atheliales</taxon>
        <taxon>Atheliaceae</taxon>
        <taxon>Piloderma</taxon>
    </lineage>
</organism>
<reference evidence="3" key="2">
    <citation type="submission" date="2015-01" db="EMBL/GenBank/DDBJ databases">
        <title>Evolutionary Origins and Diversification of the Mycorrhizal Mutualists.</title>
        <authorList>
            <consortium name="DOE Joint Genome Institute"/>
            <consortium name="Mycorrhizal Genomics Consortium"/>
            <person name="Kohler A."/>
            <person name="Kuo A."/>
            <person name="Nagy L.G."/>
            <person name="Floudas D."/>
            <person name="Copeland A."/>
            <person name="Barry K.W."/>
            <person name="Cichocki N."/>
            <person name="Veneault-Fourrey C."/>
            <person name="LaButti K."/>
            <person name="Lindquist E.A."/>
            <person name="Lipzen A."/>
            <person name="Lundell T."/>
            <person name="Morin E."/>
            <person name="Murat C."/>
            <person name="Riley R."/>
            <person name="Ohm R."/>
            <person name="Sun H."/>
            <person name="Tunlid A."/>
            <person name="Henrissat B."/>
            <person name="Grigoriev I.V."/>
            <person name="Hibbett D.S."/>
            <person name="Martin F."/>
        </authorList>
    </citation>
    <scope>NUCLEOTIDE SEQUENCE [LARGE SCALE GENOMIC DNA]</scope>
    <source>
        <strain evidence="3">F 1598</strain>
    </source>
</reference>
<evidence type="ECO:0000313" key="3">
    <source>
        <dbReference type="Proteomes" id="UP000054166"/>
    </source>
</evidence>
<dbReference type="HOGENOM" id="CLU_1723067_0_0_1"/>
<gene>
    <name evidence="2" type="ORF">PILCRDRAFT_433559</name>
</gene>
<keyword evidence="3" id="KW-1185">Reference proteome</keyword>
<feature type="region of interest" description="Disordered" evidence="1">
    <location>
        <begin position="1"/>
        <end position="25"/>
    </location>
</feature>
<name>A0A0C3FH58_PILCF</name>